<comment type="caution">
    <text evidence="3">The sequence shown here is derived from an EMBL/GenBank/DDBJ whole genome shotgun (WGS) entry which is preliminary data.</text>
</comment>
<organism evidence="3 4">
    <name type="scientific">Plastoroseomonas hellenica</name>
    <dbReference type="NCBI Taxonomy" id="2687306"/>
    <lineage>
        <taxon>Bacteria</taxon>
        <taxon>Pseudomonadati</taxon>
        <taxon>Pseudomonadota</taxon>
        <taxon>Alphaproteobacteria</taxon>
        <taxon>Acetobacterales</taxon>
        <taxon>Acetobacteraceae</taxon>
        <taxon>Plastoroseomonas</taxon>
    </lineage>
</organism>
<protein>
    <submittedName>
        <fullName evidence="3">Porin</fullName>
    </submittedName>
</protein>
<dbReference type="RefSeq" id="WP_211854806.1">
    <property type="nucleotide sequence ID" value="NZ_JAAGBB010000029.1"/>
</dbReference>
<feature type="domain" description="Porin" evidence="2">
    <location>
        <begin position="10"/>
        <end position="400"/>
    </location>
</feature>
<dbReference type="InterPro" id="IPR033900">
    <property type="entry name" value="Gram_neg_porin_domain"/>
</dbReference>
<accession>A0ABS5F388</accession>
<keyword evidence="1" id="KW-0732">Signal</keyword>
<dbReference type="EMBL" id="JAAGBB010000029">
    <property type="protein sequence ID" value="MBR0667024.1"/>
    <property type="molecule type" value="Genomic_DNA"/>
</dbReference>
<name>A0ABS5F388_9PROT</name>
<keyword evidence="4" id="KW-1185">Reference proteome</keyword>
<dbReference type="SUPFAM" id="SSF56935">
    <property type="entry name" value="Porins"/>
    <property type="match status" value="1"/>
</dbReference>
<proteinExistence type="predicted"/>
<gene>
    <name evidence="3" type="ORF">GXW71_21870</name>
</gene>
<feature type="chain" id="PRO_5045835990" evidence="1">
    <location>
        <begin position="24"/>
        <end position="435"/>
    </location>
</feature>
<reference evidence="4" key="1">
    <citation type="journal article" date="2021" name="Syst. Appl. Microbiol.">
        <title>Roseomonas hellenica sp. nov., isolated from roots of wild-growing Alkanna tinctoria.</title>
        <authorList>
            <person name="Rat A."/>
            <person name="Naranjo H.D."/>
            <person name="Lebbe L."/>
            <person name="Cnockaert M."/>
            <person name="Krigas N."/>
            <person name="Grigoriadou K."/>
            <person name="Maloupa E."/>
            <person name="Willems A."/>
        </authorList>
    </citation>
    <scope>NUCLEOTIDE SEQUENCE [LARGE SCALE GENOMIC DNA]</scope>
    <source>
        <strain evidence="4">LMG 31523</strain>
    </source>
</reference>
<sequence>MRKILLGTTAVVGAALIAPMAMAQMPVTVEPPRALAGSAAGLTVRLGGYFDFRAGLVGDDADRNSVVAGTGVNQRRFGRQRVDFQSDMELNVFVDGKASNGLQYGLVMEFQIDNVGAGGPGTSLDTDEFYGFVSHPAFGTLRFGDEDGAGNLLQVRTPLIRGADTDNYWDEFTFRSGGDASPSFFTALSDGSDSTKIIYLSPQFFGFDFGVSYAPNTGEGERFALGTAVNSVTSSVPTAVGQRDRSSLRNEISAGVRYRGTFGGVGIAASLVGMQSDSQQRYAALNSNLANRVTAYSGGLQLSAFGFTVGGEYTWGDYSGISVGRAAIVRGREQSNQWVAGATYTIPGTPVQLGGFYGRATQDNGIGFADRKQTIYGGGLNYAVAPGMTAYLTYTHLRDQNEVSGGAYVDNNQAAAGTQRNRNLDVYLAGFRIAF</sequence>
<evidence type="ECO:0000259" key="2">
    <source>
        <dbReference type="Pfam" id="PF13609"/>
    </source>
</evidence>
<dbReference type="Pfam" id="PF13609">
    <property type="entry name" value="Porin_4"/>
    <property type="match status" value="1"/>
</dbReference>
<evidence type="ECO:0000313" key="4">
    <source>
        <dbReference type="Proteomes" id="UP001196870"/>
    </source>
</evidence>
<dbReference type="InterPro" id="IPR023614">
    <property type="entry name" value="Porin_dom_sf"/>
</dbReference>
<evidence type="ECO:0000313" key="3">
    <source>
        <dbReference type="EMBL" id="MBR0667024.1"/>
    </source>
</evidence>
<evidence type="ECO:0000256" key="1">
    <source>
        <dbReference type="SAM" id="SignalP"/>
    </source>
</evidence>
<feature type="signal peptide" evidence="1">
    <location>
        <begin position="1"/>
        <end position="23"/>
    </location>
</feature>
<dbReference type="Proteomes" id="UP001196870">
    <property type="component" value="Unassembled WGS sequence"/>
</dbReference>
<dbReference type="Gene3D" id="2.40.160.10">
    <property type="entry name" value="Porin"/>
    <property type="match status" value="1"/>
</dbReference>